<reference evidence="1" key="2">
    <citation type="journal article" date="2016" name="Mol. Ecol.">
        <title>Population genomics of the filarial nematode parasite Wuchereria bancrofti from mosquitoes.</title>
        <authorList>
            <person name="Small S.T."/>
            <person name="Reimer L.J."/>
            <person name="Tisch D.J."/>
            <person name="King C.L."/>
            <person name="Christensen B.M."/>
            <person name="Siba P.M."/>
            <person name="Kazura J.W."/>
            <person name="Serre D."/>
            <person name="Zimmerman P.A."/>
        </authorList>
    </citation>
    <scope>NUCLEOTIDE SEQUENCE</scope>
    <source>
        <strain evidence="1">pt0022</strain>
    </source>
</reference>
<accession>A0AAF5PH94</accession>
<evidence type="ECO:0000313" key="2">
    <source>
        <dbReference type="WBParaSite" id="mrna-Wban_00664"/>
    </source>
</evidence>
<evidence type="ECO:0000313" key="1">
    <source>
        <dbReference type="Proteomes" id="UP000093561"/>
    </source>
</evidence>
<dbReference type="Proteomes" id="UP000093561">
    <property type="component" value="Unassembled WGS sequence"/>
</dbReference>
<organism evidence="1 2">
    <name type="scientific">Wuchereria bancrofti</name>
    <dbReference type="NCBI Taxonomy" id="6293"/>
    <lineage>
        <taxon>Eukaryota</taxon>
        <taxon>Metazoa</taxon>
        <taxon>Ecdysozoa</taxon>
        <taxon>Nematoda</taxon>
        <taxon>Chromadorea</taxon>
        <taxon>Rhabditida</taxon>
        <taxon>Spirurina</taxon>
        <taxon>Spiruromorpha</taxon>
        <taxon>Filarioidea</taxon>
        <taxon>Onchocercidae</taxon>
        <taxon>Wuchereria</taxon>
    </lineage>
</organism>
<protein>
    <submittedName>
        <fullName evidence="2">Uncharacterized protein</fullName>
    </submittedName>
</protein>
<name>A0AAF5PH94_WUCBA</name>
<reference evidence="1" key="1">
    <citation type="submission" date="2015-03" db="EMBL/GenBank/DDBJ databases">
        <title>Wuchereria bancrofti Genome Sequencing Papua New Guinea Strain.</title>
        <authorList>
            <person name="Small S.T."/>
            <person name="Serre D."/>
            <person name="Zimmerman P.A."/>
        </authorList>
    </citation>
    <scope>NUCLEOTIDE SEQUENCE [LARGE SCALE GENOMIC DNA]</scope>
    <source>
        <strain evidence="1">pt0022</strain>
    </source>
</reference>
<reference evidence="2" key="3">
    <citation type="submission" date="2024-02" db="UniProtKB">
        <authorList>
            <consortium name="WormBaseParasite"/>
        </authorList>
    </citation>
    <scope>IDENTIFICATION</scope>
    <source>
        <strain evidence="2">pt0022</strain>
    </source>
</reference>
<proteinExistence type="predicted"/>
<dbReference type="AlphaFoldDB" id="A0AAF5PH94"/>
<sequence length="31" mass="3483">MILLVHLREPCYDFCPVHATIEGVSTKESPP</sequence>
<dbReference type="WBParaSite" id="mrna-Wban_00664">
    <property type="protein sequence ID" value="mrna-Wban_00664"/>
    <property type="gene ID" value="Wban_00664"/>
</dbReference>